<dbReference type="Proteomes" id="UP000325827">
    <property type="component" value="Unassembled WGS sequence"/>
</dbReference>
<comment type="caution">
    <text evidence="1">The sequence shown here is derived from an EMBL/GenBank/DDBJ whole genome shotgun (WGS) entry which is preliminary data.</text>
</comment>
<evidence type="ECO:0008006" key="3">
    <source>
        <dbReference type="Google" id="ProtNLM"/>
    </source>
</evidence>
<dbReference type="OrthoDB" id="3742379at2"/>
<evidence type="ECO:0000313" key="2">
    <source>
        <dbReference type="Proteomes" id="UP000325827"/>
    </source>
</evidence>
<evidence type="ECO:0000313" key="1">
    <source>
        <dbReference type="EMBL" id="KAA9105966.1"/>
    </source>
</evidence>
<name>A0A5J5IYA9_9MICO</name>
<keyword evidence="2" id="KW-1185">Reference proteome</keyword>
<proteinExistence type="predicted"/>
<gene>
    <name evidence="1" type="ORF">F6B43_16535</name>
</gene>
<accession>A0A5J5IYA9</accession>
<sequence>MLVRTFVLQPITIGMAPESKVHTDDPIGTAAYRRTWVGIPVWLWGGSTSESTWGPLTRTATYGGVTVTATAQVQSLTWSSGDGQTINCGVGTPFNALTMADQLAVDSPTCGFRYQRTSGSGTFTVSASTTWVVHWNGGGENGTIAMPTTASSAQVRVGELQSVNTANYGD</sequence>
<dbReference type="EMBL" id="VYSA01000004">
    <property type="protein sequence ID" value="KAA9105966.1"/>
    <property type="molecule type" value="Genomic_DNA"/>
</dbReference>
<dbReference type="AlphaFoldDB" id="A0A5J5IYA9"/>
<protein>
    <recommendedName>
        <fullName evidence="3">ATP/GTP-binding protein</fullName>
    </recommendedName>
</protein>
<organism evidence="1 2">
    <name type="scientific">Microbacterium rhizomatis</name>
    <dbReference type="NCBI Taxonomy" id="1631477"/>
    <lineage>
        <taxon>Bacteria</taxon>
        <taxon>Bacillati</taxon>
        <taxon>Actinomycetota</taxon>
        <taxon>Actinomycetes</taxon>
        <taxon>Micrococcales</taxon>
        <taxon>Microbacteriaceae</taxon>
        <taxon>Microbacterium</taxon>
    </lineage>
</organism>
<reference evidence="2" key="1">
    <citation type="submission" date="2019-09" db="EMBL/GenBank/DDBJ databases">
        <title>Mumia zhuanghuii sp. nov. isolated from the intestinal contents of plateau pika (Ochotona curzoniae) in the Qinghai-Tibet plateau of China.</title>
        <authorList>
            <person name="Tian Z."/>
        </authorList>
    </citation>
    <scope>NUCLEOTIDE SEQUENCE [LARGE SCALE GENOMIC DNA]</scope>
    <source>
        <strain evidence="2">JCM 30598</strain>
    </source>
</reference>
<dbReference type="RefSeq" id="WP_150450108.1">
    <property type="nucleotide sequence ID" value="NZ_VYSA01000004.1"/>
</dbReference>